<dbReference type="GO" id="GO:0009306">
    <property type="term" value="P:protein secretion"/>
    <property type="evidence" value="ECO:0007669"/>
    <property type="project" value="InterPro"/>
</dbReference>
<evidence type="ECO:0000256" key="4">
    <source>
        <dbReference type="ARBA" id="ARBA00023136"/>
    </source>
</evidence>
<keyword evidence="2 5" id="KW-0812">Transmembrane</keyword>
<dbReference type="GO" id="GO:0090313">
    <property type="term" value="P:regulation of protein targeting to membrane"/>
    <property type="evidence" value="ECO:0007669"/>
    <property type="project" value="TreeGrafter"/>
</dbReference>
<name>A0A9X2A8G7_9FLAO</name>
<dbReference type="PANTHER" id="PTHR30441">
    <property type="entry name" value="DUF748 DOMAIN-CONTAINING PROTEIN"/>
    <property type="match status" value="1"/>
</dbReference>
<feature type="domain" description="Translocation and assembly module TamB C-terminal" evidence="6">
    <location>
        <begin position="1175"/>
        <end position="1632"/>
    </location>
</feature>
<evidence type="ECO:0000259" key="6">
    <source>
        <dbReference type="Pfam" id="PF04357"/>
    </source>
</evidence>
<dbReference type="RefSeq" id="WP_240099634.1">
    <property type="nucleotide sequence ID" value="NZ_JAJSON010000025.1"/>
</dbReference>
<dbReference type="PANTHER" id="PTHR30441:SF8">
    <property type="entry name" value="DUF748 DOMAIN-CONTAINING PROTEIN"/>
    <property type="match status" value="1"/>
</dbReference>
<evidence type="ECO:0000256" key="5">
    <source>
        <dbReference type="SAM" id="Phobius"/>
    </source>
</evidence>
<dbReference type="EMBL" id="JAJSON010000025">
    <property type="protein sequence ID" value="MCG9972407.1"/>
    <property type="molecule type" value="Genomic_DNA"/>
</dbReference>
<comment type="caution">
    <text evidence="7">The sequence shown here is derived from an EMBL/GenBank/DDBJ whole genome shotgun (WGS) entry which is preliminary data.</text>
</comment>
<dbReference type="InterPro" id="IPR008023">
    <property type="entry name" value="DUF748"/>
</dbReference>
<reference evidence="7" key="1">
    <citation type="submission" date="2021-12" db="EMBL/GenBank/DDBJ databases">
        <title>Description of Gramella crocea sp. nov., a new bacterium isolated from activated sludge.</title>
        <authorList>
            <person name="Zhang X."/>
        </authorList>
    </citation>
    <scope>NUCLEOTIDE SEQUENCE</scope>
    <source>
        <strain evidence="7">YB25</strain>
    </source>
</reference>
<dbReference type="Pfam" id="PF04357">
    <property type="entry name" value="TamB"/>
    <property type="match status" value="1"/>
</dbReference>
<dbReference type="Pfam" id="PF05359">
    <property type="entry name" value="DUF748"/>
    <property type="match status" value="1"/>
</dbReference>
<evidence type="ECO:0000313" key="8">
    <source>
        <dbReference type="Proteomes" id="UP001139344"/>
    </source>
</evidence>
<evidence type="ECO:0000313" key="7">
    <source>
        <dbReference type="EMBL" id="MCG9972407.1"/>
    </source>
</evidence>
<protein>
    <submittedName>
        <fullName evidence="7">Translocation/assembly module TamB domain-containing protein</fullName>
    </submittedName>
</protein>
<keyword evidence="8" id="KW-1185">Reference proteome</keyword>
<accession>A0A9X2A8G7</accession>
<feature type="transmembrane region" description="Helical" evidence="5">
    <location>
        <begin position="12"/>
        <end position="33"/>
    </location>
</feature>
<dbReference type="InterPro" id="IPR007452">
    <property type="entry name" value="TamB_C"/>
</dbReference>
<keyword evidence="3 5" id="KW-1133">Transmembrane helix</keyword>
<organism evidence="7 8">
    <name type="scientific">Christiangramia crocea</name>
    <dbReference type="NCBI Taxonomy" id="2904124"/>
    <lineage>
        <taxon>Bacteria</taxon>
        <taxon>Pseudomonadati</taxon>
        <taxon>Bacteroidota</taxon>
        <taxon>Flavobacteriia</taxon>
        <taxon>Flavobacteriales</taxon>
        <taxon>Flavobacteriaceae</taxon>
        <taxon>Christiangramia</taxon>
    </lineage>
</organism>
<comment type="subcellular location">
    <subcellularLocation>
        <location evidence="1">Membrane</location>
        <topology evidence="1">Single-pass membrane protein</topology>
    </subcellularLocation>
</comment>
<dbReference type="GO" id="GO:0005886">
    <property type="term" value="C:plasma membrane"/>
    <property type="evidence" value="ECO:0007669"/>
    <property type="project" value="InterPro"/>
</dbReference>
<evidence type="ECO:0000256" key="2">
    <source>
        <dbReference type="ARBA" id="ARBA00022692"/>
    </source>
</evidence>
<evidence type="ECO:0000256" key="1">
    <source>
        <dbReference type="ARBA" id="ARBA00004167"/>
    </source>
</evidence>
<evidence type="ECO:0000256" key="3">
    <source>
        <dbReference type="ARBA" id="ARBA00022989"/>
    </source>
</evidence>
<dbReference type="InterPro" id="IPR052894">
    <property type="entry name" value="AsmA-related"/>
</dbReference>
<gene>
    <name evidence="7" type="ORF">LU635_12225</name>
</gene>
<proteinExistence type="predicted"/>
<sequence>MAKSRKQVFKILKLLGKIFLGLFVFLLIVILFVRSPWGQNIIKDQFINSIEKKSGVEINLERIFIEFNGDIQIDGLHIEDSAGDTIIFSESLSANIGLWPLIKGDGFSLNDLDATNLKANIIRKDSVSGFNYEVLMKAFAGDSTQTAPADSTSKPMDIKIGELDLKDFDIDYRDGVSGIDSKFKFEHLKLNLKQTNLQNMVYRAEEVNLDNAEIYYNQTKAFPESDEEPAADPVISIEDLSLSDVKLFYKSVPDSLLTDVYIDELQLAGSGIDLKEQEISGKSIQLSNSVVVLKMLEKASVSDQPASPSGFVWPEWKINVANVDFQNNNFFYSLNNAGVKDGVFDPNAIKLDSLYLMAEDLNYEKEKATANIQKLEFKEGSGIDVNRFNISAVVSNEKMEFRNLNLAANNNSIAGEVIINYSSFDEFLEQPGTGNLQANFSDFILNTGDIFRFQPDLRNNEYIQSLATERVRGSLAASGKLNNLKLTSFNLRWKNTSLSGTGTVDNLQDPDNLYFSLPNANLSTVRGDLVMFIKEEDLGIKLPERINLSGSFAGSPSKIETNSVLKTSEGSLDIDGNFEVGEEIVFDAEIMGDSIALGKLLQNEALGDLQLELDVSGGGNSMNDLDANLESIISSFTYKDYEFRGIEINGKLENGQGPVNLFYQDANLEMEAQTQVALDSVSPRIDLTLYLDGANLGALGITQKSIKTGFVLEGWFEGDANKYEAQAEIIDGVAVYNNNTYLLGSFEASAYVRPDSTSVQVDNRVIDLDLQSNADPVAFTAAINRHFKRYITENYSEDSITRPVNLKLDAKINQAPILNEVFLVNLEELDSVDIQVDFREKDRQLDASISIPFINYYSSAIDSLTLNMQSDPDDLNFEFAFNELNAGPLAIKRTIIDGKVLDRKLNLDFRSIYEQDSLVHVNSELNFQGDTLKFHINPQNLILNRNPWNIAASNQISYAKEYLQFKDFKLYRNEQEMQIGNNEPGVEKEHISLAFSNFKLAPLLNYLNPENQLAKGQLNGSFIYEEPFGKTGILADMQINQFGVMDVDLNTLSLKGNSTGFSNYDFEMALKGGEIDLDLTGSYVADETSARIDMNLDLNEVRMTALEGFSLGEIKNGSGSFSGNFTLNGTFAEPQYEGSLKFNNAGFNVAFLNAPFILPDEELRLDNQAVYFDDFNINDNNQNSFVMNGKIITENFLNPGFDLDLQAQDFRLLNSTEEDNDLFYGDAVVDVDAQVTGDLNLPVINMDLDVKESTNFTYVVPETELQMKERDGIVIFVNKEDPDDILTQTEEESYVVSGYDIYSRINIDEGATFNMIINQETGDKFQVQGEGDLIFNMYPNGRLALTGIYEINDGYYEMSLYNLVKRRFDIADGSRVSWAGDPFEAQLDVRAVYSVETSASSLMASRLSATDPSTTQRYRQELPFYVYLNIDGELMEPEITFSLDMPEEEQGAIGGQVYGVVQQLNNQEQELNKQVFSLLVLNRFFPGSGSDGSSGGTLAVARDNLNDALSDQLNMLSSRILGESGLQLNFQVDSFTDYQGESPQDRTQLDISAQKAFLEDRLIVEVGSELDIQGGNQPGQETSPVIGNVSISYLLDEEGVWRIKGFSRSQYENVIDGQLIVSGIALIFTKEFNKFKNMFERAVMEKVKKEEEIKAENKEEGTDEN</sequence>
<keyword evidence="4 5" id="KW-0472">Membrane</keyword>
<dbReference type="Proteomes" id="UP001139344">
    <property type="component" value="Unassembled WGS sequence"/>
</dbReference>